<comment type="caution">
    <text evidence="1">The sequence shown here is derived from an EMBL/GenBank/DDBJ whole genome shotgun (WGS) entry which is preliminary data.</text>
</comment>
<reference evidence="1 2" key="1">
    <citation type="journal article" date="2020" name="Cell">
        <title>Large-Scale Comparative Analyses of Tick Genomes Elucidate Their Genetic Diversity and Vector Capacities.</title>
        <authorList>
            <consortium name="Tick Genome and Microbiome Consortium (TIGMIC)"/>
            <person name="Jia N."/>
            <person name="Wang J."/>
            <person name="Shi W."/>
            <person name="Du L."/>
            <person name="Sun Y."/>
            <person name="Zhan W."/>
            <person name="Jiang J.F."/>
            <person name="Wang Q."/>
            <person name="Zhang B."/>
            <person name="Ji P."/>
            <person name="Bell-Sakyi L."/>
            <person name="Cui X.M."/>
            <person name="Yuan T.T."/>
            <person name="Jiang B.G."/>
            <person name="Yang W.F."/>
            <person name="Lam T.T."/>
            <person name="Chang Q.C."/>
            <person name="Ding S.J."/>
            <person name="Wang X.J."/>
            <person name="Zhu J.G."/>
            <person name="Ruan X.D."/>
            <person name="Zhao L."/>
            <person name="Wei J.T."/>
            <person name="Ye R.Z."/>
            <person name="Que T.C."/>
            <person name="Du C.H."/>
            <person name="Zhou Y.H."/>
            <person name="Cheng J.X."/>
            <person name="Dai P.F."/>
            <person name="Guo W.B."/>
            <person name="Han X.H."/>
            <person name="Huang E.J."/>
            <person name="Li L.F."/>
            <person name="Wei W."/>
            <person name="Gao Y.C."/>
            <person name="Liu J.Z."/>
            <person name="Shao H.Z."/>
            <person name="Wang X."/>
            <person name="Wang C.C."/>
            <person name="Yang T.C."/>
            <person name="Huo Q.B."/>
            <person name="Li W."/>
            <person name="Chen H.Y."/>
            <person name="Chen S.E."/>
            <person name="Zhou L.G."/>
            <person name="Ni X.B."/>
            <person name="Tian J.H."/>
            <person name="Sheng Y."/>
            <person name="Liu T."/>
            <person name="Pan Y.S."/>
            <person name="Xia L.Y."/>
            <person name="Li J."/>
            <person name="Zhao F."/>
            <person name="Cao W.C."/>
        </authorList>
    </citation>
    <scope>NUCLEOTIDE SEQUENCE [LARGE SCALE GENOMIC DNA]</scope>
    <source>
        <strain evidence="1">Iper-2018</strain>
    </source>
</reference>
<organism evidence="1 2">
    <name type="scientific">Ixodes persulcatus</name>
    <name type="common">Taiga tick</name>
    <dbReference type="NCBI Taxonomy" id="34615"/>
    <lineage>
        <taxon>Eukaryota</taxon>
        <taxon>Metazoa</taxon>
        <taxon>Ecdysozoa</taxon>
        <taxon>Arthropoda</taxon>
        <taxon>Chelicerata</taxon>
        <taxon>Arachnida</taxon>
        <taxon>Acari</taxon>
        <taxon>Parasitiformes</taxon>
        <taxon>Ixodida</taxon>
        <taxon>Ixodoidea</taxon>
        <taxon>Ixodidae</taxon>
        <taxon>Ixodinae</taxon>
        <taxon>Ixodes</taxon>
    </lineage>
</organism>
<accession>A0AC60PL66</accession>
<proteinExistence type="predicted"/>
<dbReference type="Proteomes" id="UP000805193">
    <property type="component" value="Unassembled WGS sequence"/>
</dbReference>
<gene>
    <name evidence="1" type="ORF">HPB47_002870</name>
</gene>
<keyword evidence="2" id="KW-1185">Reference proteome</keyword>
<sequence length="105" mass="11419">AKRGLTISRERSAILAFTKKKVEKYPICAQGVTIPYVKQHISLGMTLDRSLTQTPHIKRLKKKSPVFVNVVKCMCSTRWGTSVSSLPDLYNARRGEGGGGGGSVA</sequence>
<evidence type="ECO:0000313" key="2">
    <source>
        <dbReference type="Proteomes" id="UP000805193"/>
    </source>
</evidence>
<protein>
    <submittedName>
        <fullName evidence="1">Uncharacterized protein</fullName>
    </submittedName>
</protein>
<name>A0AC60PL66_IXOPE</name>
<dbReference type="EMBL" id="JABSTQ010010401">
    <property type="protein sequence ID" value="KAG0421237.1"/>
    <property type="molecule type" value="Genomic_DNA"/>
</dbReference>
<feature type="non-terminal residue" evidence="1">
    <location>
        <position position="105"/>
    </location>
</feature>
<evidence type="ECO:0000313" key="1">
    <source>
        <dbReference type="EMBL" id="KAG0421237.1"/>
    </source>
</evidence>
<feature type="non-terminal residue" evidence="1">
    <location>
        <position position="1"/>
    </location>
</feature>